<dbReference type="Pfam" id="PF14464">
    <property type="entry name" value="Prok-JAB"/>
    <property type="match status" value="1"/>
</dbReference>
<name>W7YDH1_9BACL</name>
<feature type="domain" description="JAB" evidence="6">
    <location>
        <begin position="7"/>
        <end position="93"/>
    </location>
</feature>
<proteinExistence type="predicted"/>
<organism evidence="7 8">
    <name type="scientific">Paenibacillus pini JCM 16418</name>
    <dbReference type="NCBI Taxonomy" id="1236976"/>
    <lineage>
        <taxon>Bacteria</taxon>
        <taxon>Bacillati</taxon>
        <taxon>Bacillota</taxon>
        <taxon>Bacilli</taxon>
        <taxon>Bacillales</taxon>
        <taxon>Paenibacillaceae</taxon>
        <taxon>Paenibacillus</taxon>
    </lineage>
</organism>
<reference evidence="7 8" key="1">
    <citation type="journal article" date="2014" name="Genome Announc.">
        <title>Draft Genome Sequence of Paenibacillus pini JCM 16418T, Isolated from the Rhizosphere of Pine Tree.</title>
        <authorList>
            <person name="Yuki M."/>
            <person name="Oshima K."/>
            <person name="Suda W."/>
            <person name="Oshida Y."/>
            <person name="Kitamura K."/>
            <person name="Iida Y."/>
            <person name="Hattori M."/>
            <person name="Ohkuma M."/>
        </authorList>
    </citation>
    <scope>NUCLEOTIDE SEQUENCE [LARGE SCALE GENOMIC DNA]</scope>
    <source>
        <strain evidence="7 8">JCM 16418</strain>
    </source>
</reference>
<dbReference type="Gene3D" id="3.40.140.10">
    <property type="entry name" value="Cytidine Deaminase, domain 2"/>
    <property type="match status" value="1"/>
</dbReference>
<dbReference type="Proteomes" id="UP000019364">
    <property type="component" value="Unassembled WGS sequence"/>
</dbReference>
<keyword evidence="8" id="KW-1185">Reference proteome</keyword>
<dbReference type="EMBL" id="BAVZ01000001">
    <property type="protein sequence ID" value="GAF06497.1"/>
    <property type="molecule type" value="Genomic_DNA"/>
</dbReference>
<dbReference type="InterPro" id="IPR028090">
    <property type="entry name" value="JAB_dom_prok"/>
</dbReference>
<dbReference type="PANTHER" id="PTHR34858">
    <property type="entry name" value="CYSO-CYSTEINE PEPTIDASE"/>
    <property type="match status" value="1"/>
</dbReference>
<evidence type="ECO:0000256" key="3">
    <source>
        <dbReference type="ARBA" id="ARBA00022801"/>
    </source>
</evidence>
<evidence type="ECO:0000256" key="4">
    <source>
        <dbReference type="ARBA" id="ARBA00022833"/>
    </source>
</evidence>
<evidence type="ECO:0000313" key="8">
    <source>
        <dbReference type="Proteomes" id="UP000019364"/>
    </source>
</evidence>
<dbReference type="GO" id="GO:0006508">
    <property type="term" value="P:proteolysis"/>
    <property type="evidence" value="ECO:0007669"/>
    <property type="project" value="UniProtKB-KW"/>
</dbReference>
<keyword evidence="5" id="KW-0482">Metalloprotease</keyword>
<dbReference type="GO" id="GO:0008270">
    <property type="term" value="F:zinc ion binding"/>
    <property type="evidence" value="ECO:0007669"/>
    <property type="project" value="TreeGrafter"/>
</dbReference>
<dbReference type="GO" id="GO:0008235">
    <property type="term" value="F:metalloexopeptidase activity"/>
    <property type="evidence" value="ECO:0007669"/>
    <property type="project" value="TreeGrafter"/>
</dbReference>
<keyword evidence="1" id="KW-0645">Protease</keyword>
<dbReference type="SUPFAM" id="SSF102712">
    <property type="entry name" value="JAB1/MPN domain"/>
    <property type="match status" value="1"/>
</dbReference>
<keyword evidence="4" id="KW-0862">Zinc</keyword>
<dbReference type="InterPro" id="IPR051929">
    <property type="entry name" value="VirAsm_ModProt"/>
</dbReference>
<sequence>MLNYTCLRMIAEHLFLHLPMEICGVLRGTSQAGRIHIIEFIPILNTSSEPFHHFTLQPEEWIRQCLNPQGLIGIVHSHPRTPPIPSSEDLNQLPMFGQLIQTYFIASPAPDGVSIHMNAYRVDTSENPPSPILRQSALQITN</sequence>
<dbReference type="PANTHER" id="PTHR34858:SF1">
    <property type="entry name" value="CYSO-CYSTEINE PEPTIDASE"/>
    <property type="match status" value="1"/>
</dbReference>
<keyword evidence="3" id="KW-0378">Hydrolase</keyword>
<protein>
    <recommendedName>
        <fullName evidence="6">JAB domain-containing protein</fullName>
    </recommendedName>
</protein>
<dbReference type="STRING" id="1236976.JCM16418_454"/>
<evidence type="ECO:0000256" key="1">
    <source>
        <dbReference type="ARBA" id="ARBA00022670"/>
    </source>
</evidence>
<keyword evidence="2" id="KW-0479">Metal-binding</keyword>
<comment type="caution">
    <text evidence="7">The sequence shown here is derived from an EMBL/GenBank/DDBJ whole genome shotgun (WGS) entry which is preliminary data.</text>
</comment>
<evidence type="ECO:0000256" key="2">
    <source>
        <dbReference type="ARBA" id="ARBA00022723"/>
    </source>
</evidence>
<gene>
    <name evidence="7" type="ORF">JCM16418_454</name>
</gene>
<evidence type="ECO:0000259" key="6">
    <source>
        <dbReference type="Pfam" id="PF14464"/>
    </source>
</evidence>
<accession>W7YDH1</accession>
<evidence type="ECO:0000313" key="7">
    <source>
        <dbReference type="EMBL" id="GAF06497.1"/>
    </source>
</evidence>
<dbReference type="eggNOG" id="COG1310">
    <property type="taxonomic scope" value="Bacteria"/>
</dbReference>
<dbReference type="AlphaFoldDB" id="W7YDH1"/>
<evidence type="ECO:0000256" key="5">
    <source>
        <dbReference type="ARBA" id="ARBA00023049"/>
    </source>
</evidence>